<reference evidence="1 2" key="1">
    <citation type="submission" date="2019-03" db="EMBL/GenBank/DDBJ databases">
        <title>Single cell metagenomics reveals metabolic interactions within the superorganism composed of flagellate Streblomastix strix and complex community of Bacteroidetes bacteria on its surface.</title>
        <authorList>
            <person name="Treitli S.C."/>
            <person name="Kolisko M."/>
            <person name="Husnik F."/>
            <person name="Keeling P."/>
            <person name="Hampl V."/>
        </authorList>
    </citation>
    <scope>NUCLEOTIDE SEQUENCE [LARGE SCALE GENOMIC DNA]</scope>
    <source>
        <strain evidence="1">ST1C</strain>
    </source>
</reference>
<accession>A0A5J4U4G3</accession>
<dbReference type="Proteomes" id="UP000324800">
    <property type="component" value="Unassembled WGS sequence"/>
</dbReference>
<proteinExistence type="predicted"/>
<comment type="caution">
    <text evidence="1">The sequence shown here is derived from an EMBL/GenBank/DDBJ whole genome shotgun (WGS) entry which is preliminary data.</text>
</comment>
<organism evidence="1 2">
    <name type="scientific">Streblomastix strix</name>
    <dbReference type="NCBI Taxonomy" id="222440"/>
    <lineage>
        <taxon>Eukaryota</taxon>
        <taxon>Metamonada</taxon>
        <taxon>Preaxostyla</taxon>
        <taxon>Oxymonadida</taxon>
        <taxon>Streblomastigidae</taxon>
        <taxon>Streblomastix</taxon>
    </lineage>
</organism>
<feature type="non-terminal residue" evidence="1">
    <location>
        <position position="1"/>
    </location>
</feature>
<dbReference type="EMBL" id="SNRW01020395">
    <property type="protein sequence ID" value="KAA6365497.1"/>
    <property type="molecule type" value="Genomic_DNA"/>
</dbReference>
<evidence type="ECO:0000313" key="2">
    <source>
        <dbReference type="Proteomes" id="UP000324800"/>
    </source>
</evidence>
<feature type="non-terminal residue" evidence="1">
    <location>
        <position position="684"/>
    </location>
</feature>
<protein>
    <submittedName>
        <fullName evidence="1">Uncharacterized protein</fullName>
    </submittedName>
</protein>
<evidence type="ECO:0000313" key="1">
    <source>
        <dbReference type="EMBL" id="KAA6365497.1"/>
    </source>
</evidence>
<dbReference type="Gene3D" id="2.60.40.1080">
    <property type="match status" value="1"/>
</dbReference>
<name>A0A5J4U4G3_9EUKA</name>
<sequence length="684" mass="76648">TVLLTAKSTVNNEILDSLSITISLPPATSIEVAPFATTIIVGEEQDLLVSVLPGLTSQAVTTSSGNLEVVEIINFHLTGIGEGTSTITITSVSNPAVSWTITINVVNLADRMNSFLENLSYTEHKIVEANNLGFLYLSGSAVIADYTANSIIDRHPLGFVYSTPDSDWYLITYDYQYGLMGYATYTATGTIVDAPTRASYLSYQEGGSYEINAHGTINMTSGVFLDDIRKIGNKVYLLLEFDLAHPNSFLAFYDTGANDYDVYNITLGHPEELNELDSYATHYQSNYAIGNLTDLLIAAMPASHVSLAVNEAVLIPNPDNYGYRLRMDASDIVSNVYTSSQVMIIYAVDLNAYAYNTALARLGYTPLYLQAHDDFYAWYIFYLDASETYGYAIRAEDDMILVRPIFKKASDDASIFGNAPVYADSFYLRAVAVTKGILIYHTGLIDLSERMLNEYALMLENEGWIPVYTVTGWEYQNAGFNQAIHLFTEDDYLQIFIRDVFSDVPLTDWPTAFVSEQYEALETILGTTIPGLPTNLDLYRFDLYLNAVSVLLLNNTDASAKAIYAQYIQILLNAGWDRVVTNDDFFVVDSSHSWRLSNYHYEQSADHLLISFEEFNEDVLTKDWPDLTSFIGITLPEFPLLGTTYGYYYYLPGVVTFTDIRVRNYESSSHRSDYVLYLAEYLQL</sequence>
<gene>
    <name evidence="1" type="ORF">EZS28_038976</name>
</gene>
<dbReference type="AlphaFoldDB" id="A0A5J4U4G3"/>